<dbReference type="Pfam" id="PF06267">
    <property type="entry name" value="DUF1028"/>
    <property type="match status" value="1"/>
</dbReference>
<keyword evidence="3" id="KW-1185">Reference proteome</keyword>
<dbReference type="PROSITE" id="PS51257">
    <property type="entry name" value="PROKAR_LIPOPROTEIN"/>
    <property type="match status" value="1"/>
</dbReference>
<keyword evidence="1" id="KW-0732">Signal</keyword>
<gene>
    <name evidence="2" type="ORF">DDF65_23015</name>
</gene>
<dbReference type="SUPFAM" id="SSF48452">
    <property type="entry name" value="TPR-like"/>
    <property type="match status" value="1"/>
</dbReference>
<name>A0A2T9IXY2_9CAUL</name>
<dbReference type="InterPro" id="IPR010430">
    <property type="entry name" value="DUF1028"/>
</dbReference>
<dbReference type="Proteomes" id="UP000244913">
    <property type="component" value="Unassembled WGS sequence"/>
</dbReference>
<dbReference type="Gene3D" id="3.60.20.10">
    <property type="entry name" value="Glutamine Phosphoribosylpyrophosphate, subunit 1, domain 1"/>
    <property type="match status" value="1"/>
</dbReference>
<evidence type="ECO:0000313" key="2">
    <source>
        <dbReference type="EMBL" id="PVM71968.1"/>
    </source>
</evidence>
<evidence type="ECO:0000313" key="3">
    <source>
        <dbReference type="Proteomes" id="UP000244913"/>
    </source>
</evidence>
<reference evidence="2 3" key="1">
    <citation type="submission" date="2018-04" db="EMBL/GenBank/DDBJ databases">
        <title>The genome sequence of Caulobacter sp. 736.</title>
        <authorList>
            <person name="Gao J."/>
            <person name="Sun J."/>
        </authorList>
    </citation>
    <scope>NUCLEOTIDE SEQUENCE [LARGE SCALE GENOMIC DNA]</scope>
    <source>
        <strain evidence="2 3">736</strain>
    </source>
</reference>
<dbReference type="InterPro" id="IPR029055">
    <property type="entry name" value="Ntn_hydrolases_N"/>
</dbReference>
<accession>A0A2T9IXY2</accession>
<dbReference type="PANTHER" id="PTHR39328">
    <property type="entry name" value="BLL2871 PROTEIN"/>
    <property type="match status" value="1"/>
</dbReference>
<dbReference type="PANTHER" id="PTHR39328:SF1">
    <property type="entry name" value="BLL2871 PROTEIN"/>
    <property type="match status" value="1"/>
</dbReference>
<evidence type="ECO:0000256" key="1">
    <source>
        <dbReference type="SAM" id="SignalP"/>
    </source>
</evidence>
<feature type="signal peptide" evidence="1">
    <location>
        <begin position="1"/>
        <end position="23"/>
    </location>
</feature>
<proteinExistence type="predicted"/>
<dbReference type="AlphaFoldDB" id="A0A2T9IXY2"/>
<sequence>MFRSMFAGLAGCGLVALATPASATFSIAACDARKTCGVAVATNNLAVGASVAYAQGGVGAVVTQFETNPHYGPKGLALLARGQDPQAVVTTLLAEDGGFEDQDQSWRQVAAVAADGRAFAFTGAEAAASAWAGHQAQTGYSVQGNGLAGPRVLEAMKAAFTQASGPLPDRLMAALEAGEAAGGQTTGRMSAALLVRTAEGGWSDVDLRVDASAAPVAELRRLLNLRQANERLAAAERAARRGKPDVARSEITAAIGLGGDWDRVWRRAARLRMTMGDRAEAVQALAAMHRLNPNWAKMERDDPLFAPVREDPALSRF</sequence>
<dbReference type="SUPFAM" id="SSF56235">
    <property type="entry name" value="N-terminal nucleophile aminohydrolases (Ntn hydrolases)"/>
    <property type="match status" value="1"/>
</dbReference>
<protein>
    <submittedName>
        <fullName evidence="2">DUF1028 domain-containing protein</fullName>
    </submittedName>
</protein>
<dbReference type="EMBL" id="QDKP01000064">
    <property type="protein sequence ID" value="PVM71968.1"/>
    <property type="molecule type" value="Genomic_DNA"/>
</dbReference>
<feature type="chain" id="PRO_5015718752" evidence="1">
    <location>
        <begin position="24"/>
        <end position="317"/>
    </location>
</feature>
<dbReference type="InterPro" id="IPR011990">
    <property type="entry name" value="TPR-like_helical_dom_sf"/>
</dbReference>
<organism evidence="2 3">
    <name type="scientific">Caulobacter radicis</name>
    <dbReference type="NCBI Taxonomy" id="2172650"/>
    <lineage>
        <taxon>Bacteria</taxon>
        <taxon>Pseudomonadati</taxon>
        <taxon>Pseudomonadota</taxon>
        <taxon>Alphaproteobacteria</taxon>
        <taxon>Caulobacterales</taxon>
        <taxon>Caulobacteraceae</taxon>
        <taxon>Caulobacter</taxon>
    </lineage>
</organism>
<dbReference type="RefSeq" id="WP_116569845.1">
    <property type="nucleotide sequence ID" value="NZ_QDKP01000064.1"/>
</dbReference>
<comment type="caution">
    <text evidence="2">The sequence shown here is derived from an EMBL/GenBank/DDBJ whole genome shotgun (WGS) entry which is preliminary data.</text>
</comment>